<keyword evidence="1 6" id="KW-0963">Cytoplasm</keyword>
<dbReference type="Proteomes" id="UP000018679">
    <property type="component" value="Unassembled WGS sequence"/>
</dbReference>
<dbReference type="PANTHER" id="PTHR43977">
    <property type="entry name" value="STRUCTURAL MAINTENANCE OF CHROMOSOMES PROTEIN 3"/>
    <property type="match status" value="1"/>
</dbReference>
<comment type="domain">
    <text evidence="6">Contains large globular domains required for ATP hydrolysis at each terminus and a third globular domain forming a flexible hinge near the middle of the molecule. These domains are separated by coiled-coil structures.</text>
</comment>
<dbReference type="SUPFAM" id="SSF52540">
    <property type="entry name" value="P-loop containing nucleoside triphosphate hydrolases"/>
    <property type="match status" value="1"/>
</dbReference>
<comment type="caution">
    <text evidence="8">The sequence shown here is derived from an EMBL/GenBank/DDBJ whole genome shotgun (WGS) entry which is preliminary data.</text>
</comment>
<feature type="coiled-coil region" evidence="6">
    <location>
        <begin position="710"/>
        <end position="737"/>
    </location>
</feature>
<dbReference type="InterPro" id="IPR003395">
    <property type="entry name" value="RecF/RecN/SMC_N"/>
</dbReference>
<dbReference type="GO" id="GO:0003677">
    <property type="term" value="F:DNA binding"/>
    <property type="evidence" value="ECO:0007669"/>
    <property type="project" value="UniProtKB-UniRule"/>
</dbReference>
<dbReference type="GO" id="GO:0006260">
    <property type="term" value="P:DNA replication"/>
    <property type="evidence" value="ECO:0007669"/>
    <property type="project" value="UniProtKB-UniRule"/>
</dbReference>
<dbReference type="PIRSF" id="PIRSF005719">
    <property type="entry name" value="SMC"/>
    <property type="match status" value="1"/>
</dbReference>
<dbReference type="GO" id="GO:0007059">
    <property type="term" value="P:chromosome segregation"/>
    <property type="evidence" value="ECO:0007669"/>
    <property type="project" value="UniProtKB-UniRule"/>
</dbReference>
<evidence type="ECO:0000313" key="8">
    <source>
        <dbReference type="EMBL" id="ETH30507.1"/>
    </source>
</evidence>
<evidence type="ECO:0000256" key="4">
    <source>
        <dbReference type="ARBA" id="ARBA00023054"/>
    </source>
</evidence>
<accession>A0AAI9NEC4</accession>
<feature type="coiled-coil region" evidence="6">
    <location>
        <begin position="456"/>
        <end position="557"/>
    </location>
</feature>
<evidence type="ECO:0000256" key="2">
    <source>
        <dbReference type="ARBA" id="ARBA00022741"/>
    </source>
</evidence>
<dbReference type="Gene3D" id="3.40.50.300">
    <property type="entry name" value="P-loop containing nucleotide triphosphate hydrolases"/>
    <property type="match status" value="2"/>
</dbReference>
<keyword evidence="4 6" id="KW-0175">Coiled coil</keyword>
<dbReference type="NCBIfam" id="TIGR02168">
    <property type="entry name" value="SMC_prok_B"/>
    <property type="match status" value="1"/>
</dbReference>
<feature type="coiled-coil region" evidence="6">
    <location>
        <begin position="221"/>
        <end position="269"/>
    </location>
</feature>
<dbReference type="SUPFAM" id="SSF75553">
    <property type="entry name" value="Smc hinge domain"/>
    <property type="match status" value="1"/>
</dbReference>
<feature type="domain" description="SMC hinge" evidence="7">
    <location>
        <begin position="569"/>
        <end position="676"/>
    </location>
</feature>
<dbReference type="GO" id="GO:0005737">
    <property type="term" value="C:cytoplasm"/>
    <property type="evidence" value="ECO:0007669"/>
    <property type="project" value="UniProtKB-SubCell"/>
</dbReference>
<dbReference type="InterPro" id="IPR011890">
    <property type="entry name" value="SMC_prok"/>
</dbReference>
<reference evidence="8 9" key="1">
    <citation type="journal article" date="2013" name="Genome Announc.">
        <title>Genome Sequences of 28 Bordetella pertussis U.S. Outbreak Strains Dating from 2010 to 2012.</title>
        <authorList>
            <person name="Harvill E.T."/>
            <person name="Goodfield L.L."/>
            <person name="Ivanov Y."/>
            <person name="Meyer J.A."/>
            <person name="Newth C."/>
            <person name="Cassiday P."/>
            <person name="Tondella M.L."/>
            <person name="Liao P."/>
            <person name="Zimmerman J."/>
            <person name="Meert K."/>
            <person name="Wessel D."/>
            <person name="Berger J."/>
            <person name="Dean J.M."/>
            <person name="Holubkov R."/>
            <person name="Burr J."/>
            <person name="Liu T."/>
            <person name="Brinkac L."/>
            <person name="Kim M."/>
            <person name="Losada L."/>
        </authorList>
    </citation>
    <scope>NUCLEOTIDE SEQUENCE [LARGE SCALE GENOMIC DNA]</scope>
    <source>
        <strain evidence="8 9">CHLA-26</strain>
    </source>
</reference>
<gene>
    <name evidence="6 8" type="primary">smc</name>
    <name evidence="8" type="ORF">L566_3072</name>
</gene>
<evidence type="ECO:0000256" key="3">
    <source>
        <dbReference type="ARBA" id="ARBA00022840"/>
    </source>
</evidence>
<dbReference type="SMART" id="SM00968">
    <property type="entry name" value="SMC_hinge"/>
    <property type="match status" value="1"/>
</dbReference>
<comment type="function">
    <text evidence="6">Required for chromosome condensation and partitioning.</text>
</comment>
<dbReference type="GO" id="GO:0030261">
    <property type="term" value="P:chromosome condensation"/>
    <property type="evidence" value="ECO:0007669"/>
    <property type="project" value="InterPro"/>
</dbReference>
<evidence type="ECO:0000259" key="7">
    <source>
        <dbReference type="SMART" id="SM00968"/>
    </source>
</evidence>
<evidence type="ECO:0000256" key="5">
    <source>
        <dbReference type="ARBA" id="ARBA00023125"/>
    </source>
</evidence>
<dbReference type="Pfam" id="PF02463">
    <property type="entry name" value="SMC_N"/>
    <property type="match status" value="1"/>
</dbReference>
<protein>
    <recommendedName>
        <fullName evidence="6">Chromosome partition protein Smc</fullName>
    </recommendedName>
</protein>
<dbReference type="EMBL" id="AXSB02000030">
    <property type="protein sequence ID" value="ETH30507.1"/>
    <property type="molecule type" value="Genomic_DNA"/>
</dbReference>
<keyword evidence="5 6" id="KW-0238">DNA-binding</keyword>
<evidence type="ECO:0000313" key="9">
    <source>
        <dbReference type="Proteomes" id="UP000018679"/>
    </source>
</evidence>
<feature type="coiled-coil region" evidence="6">
    <location>
        <begin position="295"/>
        <end position="392"/>
    </location>
</feature>
<comment type="subunit">
    <text evidence="6">Homodimer.</text>
</comment>
<dbReference type="GO" id="GO:0005694">
    <property type="term" value="C:chromosome"/>
    <property type="evidence" value="ECO:0007669"/>
    <property type="project" value="InterPro"/>
</dbReference>
<comment type="similarity">
    <text evidence="6">Belongs to the SMC family.</text>
</comment>
<dbReference type="GO" id="GO:0007062">
    <property type="term" value="P:sister chromatid cohesion"/>
    <property type="evidence" value="ECO:0007669"/>
    <property type="project" value="InterPro"/>
</dbReference>
<organism evidence="8 9">
    <name type="scientific">Bordetella pertussis CHLA-26</name>
    <dbReference type="NCBI Taxonomy" id="1331284"/>
    <lineage>
        <taxon>Bacteria</taxon>
        <taxon>Pseudomonadati</taxon>
        <taxon>Pseudomonadota</taxon>
        <taxon>Betaproteobacteria</taxon>
        <taxon>Burkholderiales</taxon>
        <taxon>Alcaligenaceae</taxon>
        <taxon>Bordetella</taxon>
    </lineage>
</organism>
<dbReference type="CDD" id="cd03278">
    <property type="entry name" value="ABC_SMC_barmotin"/>
    <property type="match status" value="2"/>
</dbReference>
<dbReference type="GO" id="GO:0005524">
    <property type="term" value="F:ATP binding"/>
    <property type="evidence" value="ECO:0007669"/>
    <property type="project" value="UniProtKB-UniRule"/>
</dbReference>
<proteinExistence type="inferred from homology"/>
<dbReference type="InterPro" id="IPR036277">
    <property type="entry name" value="SMC_hinge_sf"/>
</dbReference>
<keyword evidence="3 6" id="KW-0067">ATP-binding</keyword>
<dbReference type="HAMAP" id="MF_01894">
    <property type="entry name" value="Smc_prok"/>
    <property type="match status" value="1"/>
</dbReference>
<dbReference type="AlphaFoldDB" id="A0AAI9NEC4"/>
<dbReference type="Pfam" id="PF06470">
    <property type="entry name" value="SMC_hinge"/>
    <property type="match status" value="1"/>
</dbReference>
<feature type="coiled-coil region" evidence="6">
    <location>
        <begin position="773"/>
        <end position="945"/>
    </location>
</feature>
<dbReference type="GO" id="GO:0016887">
    <property type="term" value="F:ATP hydrolysis activity"/>
    <property type="evidence" value="ECO:0007669"/>
    <property type="project" value="InterPro"/>
</dbReference>
<sequence length="1226" mass="136411">MSQAHLCSRWALPSWGIIRALDRPSWGSHRLLCAAGPFNAPRSTYPVRHRTVRLTQLKLAGFKSFVDPTVIPVPSQLVGVVGPNGCGKSNIIDAVRWVLGEAKASELRGESMQDVIFNGSGNRKPAARASVEMVFDNTEGRAAGQWSAYSEIAVRRVLTRDGTSSYYVNNQQVRRRDIHDIFLGTGLGARGYAIIGQGMINRLIEARPEELRVFLEEAAGVSRYKERRRETENRLSDTRENLTRVEDILRELGSQLDKLEAQAEVARKYRELQADGEKKQFALWLLKETGARDERERKNQDMARAQNDLEAAIAGLRAGEAELESRRQAHYAASDAVHAAQGQLYEANAQVSRLEAEIRHVVDSRNRLQARREQLQAQIAEWNTQQEHCTEQIALAEEDLATGAARTEEARAAAEDAQAGLPAIEARVRDAAAGRDDMRAALARVEQNLALVAQTQRDADRQLQTLEQRRERLQQELRELHTPDPERLEQLAGDRLAGEDQLEAAQAELATLEGRVPEADAERSRAQAAAQQDAQGLARLEARLAALVKLQEDVQKQGALEPWLAKHELAGLGRLWQKLHIEPGWETALEAALRERMAALEVRSLDWARAFADDAPPARLAFYQVPVAAPAPAAPQGQTPLASLLRVTDPDLRTLLNQWLAGLYTAADLTQALGGRASLPAGAAYVVKAGHLVDAHSVRFYAPDSEQAGLLARQQEIENLQREIKAQQLIADQARAAVARAEAAWQQVSQAIAPARQRVVEVTRRVHDIQLEHSRLQQQAEQSGERAARLRQDLEELAAHEEDLRATREEAEVRFEALDGELAEHQSRFSDAEIDGETLSAQADAARTRLRELERAAQEAEFAERGVQVRITDLQRNRQLAADQSQRAATELQQLETDLVDLDASASQAGLQDALELRAEREEALTRARLELDNLSALMRGADEERMQQERGLEPLRARITELQLQEQAARLAEEQFTEQLNAREVDRETLARELAEMPDEWRKASWLQSEVGRISRQVDALGPVNLAALDELNTSRERKTFLDAQQQDLLTAMETLEDAIRKIDRETRELLQETFNTVNRHFGELFPKLFGGGEARLTMTGDEILDAGVQVMAQPPGKRNSTIHLLSGGEKALTATALVFALFKLNPAPFCLLDEVDAPLDDANTERYANLVSNMSEQTQFLFISHNKIAMQMAKQLIGVTMQEQGVSRIVAVDIDSAVQMAAEA</sequence>
<dbReference type="InterPro" id="IPR027417">
    <property type="entry name" value="P-loop_NTPase"/>
</dbReference>
<feature type="coiled-coil region" evidence="6">
    <location>
        <begin position="1043"/>
        <end position="1074"/>
    </location>
</feature>
<dbReference type="InterPro" id="IPR010935">
    <property type="entry name" value="SMC_hinge"/>
</dbReference>
<comment type="subcellular location">
    <subcellularLocation>
        <location evidence="6">Cytoplasm</location>
    </subcellularLocation>
</comment>
<evidence type="ECO:0000256" key="1">
    <source>
        <dbReference type="ARBA" id="ARBA00022490"/>
    </source>
</evidence>
<feature type="binding site" evidence="6">
    <location>
        <begin position="83"/>
        <end position="90"/>
    </location>
    <ligand>
        <name>ATP</name>
        <dbReference type="ChEBI" id="CHEBI:30616"/>
    </ligand>
</feature>
<dbReference type="InterPro" id="IPR024704">
    <property type="entry name" value="SMC"/>
</dbReference>
<evidence type="ECO:0000256" key="6">
    <source>
        <dbReference type="HAMAP-Rule" id="MF_01894"/>
    </source>
</evidence>
<name>A0AAI9NEC4_BORPT</name>
<keyword evidence="2 6" id="KW-0547">Nucleotide-binding</keyword>